<name>A0A9N9QF62_9CUCU</name>
<proteinExistence type="predicted"/>
<dbReference type="Proteomes" id="UP001152799">
    <property type="component" value="Chromosome 4"/>
</dbReference>
<dbReference type="SUPFAM" id="SSF50814">
    <property type="entry name" value="Lipocalins"/>
    <property type="match status" value="1"/>
</dbReference>
<dbReference type="GO" id="GO:0008289">
    <property type="term" value="F:lipid binding"/>
    <property type="evidence" value="ECO:0007669"/>
    <property type="project" value="InterPro"/>
</dbReference>
<dbReference type="InterPro" id="IPR012674">
    <property type="entry name" value="Calycin"/>
</dbReference>
<accession>A0A9N9QF62</accession>
<dbReference type="PRINTS" id="PR00178">
    <property type="entry name" value="FATTYACIDBP"/>
</dbReference>
<evidence type="ECO:0000313" key="2">
    <source>
        <dbReference type="Proteomes" id="UP001152799"/>
    </source>
</evidence>
<reference evidence="1" key="1">
    <citation type="submission" date="2022-01" db="EMBL/GenBank/DDBJ databases">
        <authorList>
            <person name="King R."/>
        </authorList>
    </citation>
    <scope>NUCLEOTIDE SEQUENCE</scope>
</reference>
<gene>
    <name evidence="1" type="ORF">CEUTPL_LOCUS8375</name>
</gene>
<sequence length="128" mass="13833">MVQLNGTYEFVSQDNYLEYVKSLGLPDDKAQKVAGSTGPLVIALTGNNLTVTTAGNAMELTLNQECDHTLPTGHQVKTTTTVNGNTITFKSNMGPVTEDRVFEVTDSGLTSMMTNSNGVKAVRKYKRV</sequence>
<dbReference type="OrthoDB" id="412780at2759"/>
<organism evidence="1 2">
    <name type="scientific">Ceutorhynchus assimilis</name>
    <name type="common">cabbage seed weevil</name>
    <dbReference type="NCBI Taxonomy" id="467358"/>
    <lineage>
        <taxon>Eukaryota</taxon>
        <taxon>Metazoa</taxon>
        <taxon>Ecdysozoa</taxon>
        <taxon>Arthropoda</taxon>
        <taxon>Hexapoda</taxon>
        <taxon>Insecta</taxon>
        <taxon>Pterygota</taxon>
        <taxon>Neoptera</taxon>
        <taxon>Endopterygota</taxon>
        <taxon>Coleoptera</taxon>
        <taxon>Polyphaga</taxon>
        <taxon>Cucujiformia</taxon>
        <taxon>Curculionidae</taxon>
        <taxon>Ceutorhynchinae</taxon>
        <taxon>Ceutorhynchus</taxon>
    </lineage>
</organism>
<protein>
    <submittedName>
        <fullName evidence="1">Uncharacterized protein</fullName>
    </submittedName>
</protein>
<evidence type="ECO:0000313" key="1">
    <source>
        <dbReference type="EMBL" id="CAG9767820.1"/>
    </source>
</evidence>
<dbReference type="Gene3D" id="2.40.128.20">
    <property type="match status" value="1"/>
</dbReference>
<keyword evidence="2" id="KW-1185">Reference proteome</keyword>
<dbReference type="InterPro" id="IPR000463">
    <property type="entry name" value="Fatty_acid-bd"/>
</dbReference>
<dbReference type="AlphaFoldDB" id="A0A9N9QF62"/>
<dbReference type="EMBL" id="OU892280">
    <property type="protein sequence ID" value="CAG9767820.1"/>
    <property type="molecule type" value="Genomic_DNA"/>
</dbReference>